<sequence>MASDDRAIQNTCLHLGISVISSEGFFVKTMTNYVFVCSNCYRIYQDDSRTFCSFCGYQSLVKSKRTVDEDGSVTIETPKSFHRFKKEETSWMSSIQSLRKHGGAVVNEEQLMKLNKKNFTKTPKISKITDLDGNPFQIFSARDTNSRSFQHGYHLRKKKQK</sequence>
<evidence type="ECO:0000313" key="3">
    <source>
        <dbReference type="Proteomes" id="UP000031668"/>
    </source>
</evidence>
<accession>A0A0C2ICA8</accession>
<organism evidence="2 3">
    <name type="scientific">Thelohanellus kitauei</name>
    <name type="common">Myxosporean</name>
    <dbReference type="NCBI Taxonomy" id="669202"/>
    <lineage>
        <taxon>Eukaryota</taxon>
        <taxon>Metazoa</taxon>
        <taxon>Cnidaria</taxon>
        <taxon>Myxozoa</taxon>
        <taxon>Myxosporea</taxon>
        <taxon>Bivalvulida</taxon>
        <taxon>Platysporina</taxon>
        <taxon>Myxobolidae</taxon>
        <taxon>Thelohanellus</taxon>
    </lineage>
</organism>
<feature type="domain" description="Nin one binding (NOB1) Zn-ribbon-like" evidence="1">
    <location>
        <begin position="27"/>
        <end position="82"/>
    </location>
</feature>
<dbReference type="InterPro" id="IPR014881">
    <property type="entry name" value="NOB1_Zn-bd"/>
</dbReference>
<dbReference type="GO" id="GO:0030490">
    <property type="term" value="P:maturation of SSU-rRNA"/>
    <property type="evidence" value="ECO:0007669"/>
    <property type="project" value="TreeGrafter"/>
</dbReference>
<dbReference type="InterPro" id="IPR036283">
    <property type="entry name" value="NOB1_Zf-like_sf"/>
</dbReference>
<evidence type="ECO:0000259" key="1">
    <source>
        <dbReference type="Pfam" id="PF08772"/>
    </source>
</evidence>
<dbReference type="PANTHER" id="PTHR12814">
    <property type="entry name" value="RNA-BINDING PROTEIN NOB1"/>
    <property type="match status" value="1"/>
</dbReference>
<proteinExistence type="predicted"/>
<dbReference type="GO" id="GO:0004521">
    <property type="term" value="F:RNA endonuclease activity"/>
    <property type="evidence" value="ECO:0007669"/>
    <property type="project" value="TreeGrafter"/>
</dbReference>
<dbReference type="EMBL" id="JWZT01004836">
    <property type="protein sequence ID" value="KII62968.1"/>
    <property type="molecule type" value="Genomic_DNA"/>
</dbReference>
<dbReference type="OrthoDB" id="446759at2759"/>
<dbReference type="AlphaFoldDB" id="A0A0C2ICA8"/>
<evidence type="ECO:0000313" key="2">
    <source>
        <dbReference type="EMBL" id="KII62968.1"/>
    </source>
</evidence>
<dbReference type="Proteomes" id="UP000031668">
    <property type="component" value="Unassembled WGS sequence"/>
</dbReference>
<dbReference type="SUPFAM" id="SSF144206">
    <property type="entry name" value="NOB1 zinc finger-like"/>
    <property type="match status" value="1"/>
</dbReference>
<protein>
    <submittedName>
        <fullName evidence="2">RNA-binding protein NOB1</fullName>
    </submittedName>
</protein>
<reference evidence="2 3" key="1">
    <citation type="journal article" date="2014" name="Genome Biol. Evol.">
        <title>The genome of the myxosporean Thelohanellus kitauei shows adaptations to nutrient acquisition within its fish host.</title>
        <authorList>
            <person name="Yang Y."/>
            <person name="Xiong J."/>
            <person name="Zhou Z."/>
            <person name="Huo F."/>
            <person name="Miao W."/>
            <person name="Ran C."/>
            <person name="Liu Y."/>
            <person name="Zhang J."/>
            <person name="Feng J."/>
            <person name="Wang M."/>
            <person name="Wang M."/>
            <person name="Wang L."/>
            <person name="Yao B."/>
        </authorList>
    </citation>
    <scope>NUCLEOTIDE SEQUENCE [LARGE SCALE GENOMIC DNA]</scope>
    <source>
        <strain evidence="2">Wuqing</strain>
    </source>
</reference>
<gene>
    <name evidence="2" type="ORF">RF11_12173</name>
</gene>
<dbReference type="InterPro" id="IPR039907">
    <property type="entry name" value="NOB1"/>
</dbReference>
<dbReference type="GO" id="GO:0030688">
    <property type="term" value="C:preribosome, small subunit precursor"/>
    <property type="evidence" value="ECO:0007669"/>
    <property type="project" value="TreeGrafter"/>
</dbReference>
<keyword evidence="3" id="KW-1185">Reference proteome</keyword>
<name>A0A0C2ICA8_THEKT</name>
<dbReference type="Gene3D" id="6.20.210.10">
    <property type="entry name" value="Nin one binding (NOB1), Zn-ribbon-like"/>
    <property type="match status" value="1"/>
</dbReference>
<dbReference type="Pfam" id="PF08772">
    <property type="entry name" value="Zn_ribbon_NOB1"/>
    <property type="match status" value="1"/>
</dbReference>
<comment type="caution">
    <text evidence="2">The sequence shown here is derived from an EMBL/GenBank/DDBJ whole genome shotgun (WGS) entry which is preliminary data.</text>
</comment>
<dbReference type="PANTHER" id="PTHR12814:SF2">
    <property type="entry name" value="RNA-BINDING PROTEIN NOB1"/>
    <property type="match status" value="1"/>
</dbReference>